<accession>A0A7J8X545</accession>
<proteinExistence type="predicted"/>
<comment type="caution">
    <text evidence="1">The sequence shown here is derived from an EMBL/GenBank/DDBJ whole genome shotgun (WGS) entry which is preliminary data.</text>
</comment>
<dbReference type="AlphaFoldDB" id="A0A7J8X545"/>
<keyword evidence="2" id="KW-1185">Reference proteome</keyword>
<gene>
    <name evidence="1" type="ORF">Goari_023696</name>
</gene>
<protein>
    <submittedName>
        <fullName evidence="1">Uncharacterized protein</fullName>
    </submittedName>
</protein>
<name>A0A7J8X545_GOSAI</name>
<dbReference type="Proteomes" id="UP000593577">
    <property type="component" value="Unassembled WGS sequence"/>
</dbReference>
<reference evidence="1 2" key="1">
    <citation type="journal article" date="2019" name="Genome Biol. Evol.">
        <title>Insights into the evolution of the New World diploid cottons (Gossypium, subgenus Houzingenia) based on genome sequencing.</title>
        <authorList>
            <person name="Grover C.E."/>
            <person name="Arick M.A. 2nd"/>
            <person name="Thrash A."/>
            <person name="Conover J.L."/>
            <person name="Sanders W.S."/>
            <person name="Peterson D.G."/>
            <person name="Frelichowski J.E."/>
            <person name="Scheffler J.A."/>
            <person name="Scheffler B.E."/>
            <person name="Wendel J.F."/>
        </authorList>
    </citation>
    <scope>NUCLEOTIDE SEQUENCE [LARGE SCALE GENOMIC DNA]</scope>
    <source>
        <strain evidence="1">185</strain>
        <tissue evidence="1">Leaf</tissue>
    </source>
</reference>
<evidence type="ECO:0000313" key="2">
    <source>
        <dbReference type="Proteomes" id="UP000593577"/>
    </source>
</evidence>
<organism evidence="1 2">
    <name type="scientific">Gossypium aridum</name>
    <name type="common">American cotton</name>
    <name type="synonym">Erioxylum aridum</name>
    <dbReference type="NCBI Taxonomy" id="34290"/>
    <lineage>
        <taxon>Eukaryota</taxon>
        <taxon>Viridiplantae</taxon>
        <taxon>Streptophyta</taxon>
        <taxon>Embryophyta</taxon>
        <taxon>Tracheophyta</taxon>
        <taxon>Spermatophyta</taxon>
        <taxon>Magnoliopsida</taxon>
        <taxon>eudicotyledons</taxon>
        <taxon>Gunneridae</taxon>
        <taxon>Pentapetalae</taxon>
        <taxon>rosids</taxon>
        <taxon>malvids</taxon>
        <taxon>Malvales</taxon>
        <taxon>Malvaceae</taxon>
        <taxon>Malvoideae</taxon>
        <taxon>Gossypium</taxon>
    </lineage>
</organism>
<sequence>MIQKSCNNGTNRLLVCVKL</sequence>
<dbReference type="EMBL" id="JABFAA010000005">
    <property type="protein sequence ID" value="MBA0681929.1"/>
    <property type="molecule type" value="Genomic_DNA"/>
</dbReference>
<evidence type="ECO:0000313" key="1">
    <source>
        <dbReference type="EMBL" id="MBA0681929.1"/>
    </source>
</evidence>